<accession>A0A1I2BGM8</accession>
<keyword evidence="2" id="KW-1185">Reference proteome</keyword>
<sequence length="150" mass="16266">MSDETTDRMWVVLRDDPSSTIPVAVCGTRAQAVELAELLGEPHRAEPDGVPVLPAGAAVRVRQWWSCRATVEDGRVSLGEPFLLPGAARPLGPGEDDQPQGTVQLDEEAAELERAVRGQRVRHLAAYATSAERARELARHRAQGIADQDI</sequence>
<reference evidence="2" key="1">
    <citation type="submission" date="2016-10" db="EMBL/GenBank/DDBJ databases">
        <authorList>
            <person name="Varghese N."/>
            <person name="Submissions S."/>
        </authorList>
    </citation>
    <scope>NUCLEOTIDE SEQUENCE [LARGE SCALE GENOMIC DNA]</scope>
    <source>
        <strain evidence="2">DSM 45004</strain>
    </source>
</reference>
<dbReference type="RefSeq" id="WP_092929262.1">
    <property type="nucleotide sequence ID" value="NZ_FOMZ01000016.1"/>
</dbReference>
<dbReference type="AlphaFoldDB" id="A0A1I2BGM8"/>
<organism evidence="1 2">
    <name type="scientific">Actinopolyspora alba</name>
    <dbReference type="NCBI Taxonomy" id="673379"/>
    <lineage>
        <taxon>Bacteria</taxon>
        <taxon>Bacillati</taxon>
        <taxon>Actinomycetota</taxon>
        <taxon>Actinomycetes</taxon>
        <taxon>Actinopolysporales</taxon>
        <taxon>Actinopolysporaceae</taxon>
        <taxon>Actinopolyspora</taxon>
        <taxon>Actinopolyspora alba group</taxon>
    </lineage>
</organism>
<dbReference type="EMBL" id="FOMZ01000016">
    <property type="protein sequence ID" value="SFE55087.1"/>
    <property type="molecule type" value="Genomic_DNA"/>
</dbReference>
<evidence type="ECO:0000313" key="1">
    <source>
        <dbReference type="EMBL" id="SFE55087.1"/>
    </source>
</evidence>
<gene>
    <name evidence="1" type="ORF">SAMN04487819_11686</name>
</gene>
<name>A0A1I2BGM8_9ACTN</name>
<proteinExistence type="predicted"/>
<evidence type="ECO:0000313" key="2">
    <source>
        <dbReference type="Proteomes" id="UP000198716"/>
    </source>
</evidence>
<protein>
    <submittedName>
        <fullName evidence="1">Uncharacterized protein</fullName>
    </submittedName>
</protein>
<dbReference type="Proteomes" id="UP000198716">
    <property type="component" value="Unassembled WGS sequence"/>
</dbReference>